<accession>X1C7B4</accession>
<dbReference type="AlphaFoldDB" id="X1C7B4"/>
<comment type="caution">
    <text evidence="1">The sequence shown here is derived from an EMBL/GenBank/DDBJ whole genome shotgun (WGS) entry which is preliminary data.</text>
</comment>
<name>X1C7B4_9ZZZZ</name>
<gene>
    <name evidence="1" type="ORF">S01H4_37860</name>
</gene>
<feature type="non-terminal residue" evidence="1">
    <location>
        <position position="1"/>
    </location>
</feature>
<protein>
    <recommendedName>
        <fullName evidence="2">Branched-chain amino acid ATP-binding cassette transporter C-terminal domain-containing protein</fullName>
    </recommendedName>
</protein>
<evidence type="ECO:0008006" key="2">
    <source>
        <dbReference type="Google" id="ProtNLM"/>
    </source>
</evidence>
<reference evidence="1" key="1">
    <citation type="journal article" date="2014" name="Front. Microbiol.">
        <title>High frequency of phylogenetically diverse reductive dehalogenase-homologous genes in deep subseafloor sedimentary metagenomes.</title>
        <authorList>
            <person name="Kawai M."/>
            <person name="Futagami T."/>
            <person name="Toyoda A."/>
            <person name="Takaki Y."/>
            <person name="Nishi S."/>
            <person name="Hori S."/>
            <person name="Arai W."/>
            <person name="Tsubouchi T."/>
            <person name="Morono Y."/>
            <person name="Uchiyama I."/>
            <person name="Ito T."/>
            <person name="Fujiyama A."/>
            <person name="Inagaki F."/>
            <person name="Takami H."/>
        </authorList>
    </citation>
    <scope>NUCLEOTIDE SEQUENCE</scope>
    <source>
        <strain evidence="1">Expedition CK06-06</strain>
    </source>
</reference>
<organism evidence="1">
    <name type="scientific">marine sediment metagenome</name>
    <dbReference type="NCBI Taxonomy" id="412755"/>
    <lineage>
        <taxon>unclassified sequences</taxon>
        <taxon>metagenomes</taxon>
        <taxon>ecological metagenomes</taxon>
    </lineage>
</organism>
<sequence length="57" mass="6369">QNARLALEHSRRAYVLENGRIILEGSGPDLLQDPKVVKAYLGGKTNLTSHKRINTQK</sequence>
<proteinExistence type="predicted"/>
<dbReference type="EMBL" id="BART01020367">
    <property type="protein sequence ID" value="GAH03272.1"/>
    <property type="molecule type" value="Genomic_DNA"/>
</dbReference>
<evidence type="ECO:0000313" key="1">
    <source>
        <dbReference type="EMBL" id="GAH03272.1"/>
    </source>
</evidence>